<dbReference type="GO" id="GO:0008168">
    <property type="term" value="F:methyltransferase activity"/>
    <property type="evidence" value="ECO:0007669"/>
    <property type="project" value="UniProtKB-KW"/>
</dbReference>
<gene>
    <name evidence="1" type="ORF">QNM18_22245</name>
</gene>
<reference evidence="1 2" key="1">
    <citation type="submission" date="2023-05" db="EMBL/GenBank/DDBJ databases">
        <title>Pseudoalteromonas ardens sp. nov., Pseudoalteromonas obscura sp. nov., and Pseudoalteromonas umbrosa sp. nov., isolated from the coral Montipora capitata.</title>
        <authorList>
            <person name="Thomas E.M."/>
            <person name="Smith E.M."/>
            <person name="Papke E."/>
            <person name="Shlafstein M.D."/>
            <person name="Oline D.K."/>
            <person name="Videau P."/>
            <person name="Saw J.H."/>
            <person name="Strangman W.K."/>
            <person name="Ushijima B."/>
        </authorList>
    </citation>
    <scope>NUCLEOTIDE SEQUENCE [LARGE SCALE GENOMIC DNA]</scope>
    <source>
        <strain evidence="1 2">P94</strain>
    </source>
</reference>
<evidence type="ECO:0000313" key="2">
    <source>
        <dbReference type="Proteomes" id="UP001231915"/>
    </source>
</evidence>
<organism evidence="1 2">
    <name type="scientific">Pseudoalteromonas obscura</name>
    <dbReference type="NCBI Taxonomy" id="3048491"/>
    <lineage>
        <taxon>Bacteria</taxon>
        <taxon>Pseudomonadati</taxon>
        <taxon>Pseudomonadota</taxon>
        <taxon>Gammaproteobacteria</taxon>
        <taxon>Alteromonadales</taxon>
        <taxon>Pseudoalteromonadaceae</taxon>
        <taxon>Pseudoalteromonas</taxon>
    </lineage>
</organism>
<evidence type="ECO:0000313" key="1">
    <source>
        <dbReference type="EMBL" id="MDK2597787.1"/>
    </source>
</evidence>
<comment type="caution">
    <text evidence="1">The sequence shown here is derived from an EMBL/GenBank/DDBJ whole genome shotgun (WGS) entry which is preliminary data.</text>
</comment>
<name>A0ABT7ERW2_9GAMM</name>
<dbReference type="Proteomes" id="UP001231915">
    <property type="component" value="Unassembled WGS sequence"/>
</dbReference>
<dbReference type="SUPFAM" id="SSF53335">
    <property type="entry name" value="S-adenosyl-L-methionine-dependent methyltransferases"/>
    <property type="match status" value="1"/>
</dbReference>
<dbReference type="RefSeq" id="WP_211012635.1">
    <property type="nucleotide sequence ID" value="NZ_JASJUT010000012.1"/>
</dbReference>
<protein>
    <submittedName>
        <fullName evidence="1">Class I SAM-dependent methyltransferase</fullName>
        <ecNumber evidence="1">2.1.1.-</ecNumber>
    </submittedName>
</protein>
<dbReference type="EC" id="2.1.1.-" evidence="1"/>
<keyword evidence="1" id="KW-0489">Methyltransferase</keyword>
<proteinExistence type="predicted"/>
<dbReference type="InterPro" id="IPR029063">
    <property type="entry name" value="SAM-dependent_MTases_sf"/>
</dbReference>
<sequence length="252" mass="29176">MIEEKTQGDWGSMLNEYYQLTRHPLPGELDFWKGQISKGDSVIEIGAGQGFITKHLVEKQPSQLLLVEPCESSARYLEPLSKQTKFIDISYDLFETCENLRVSDCILFPYDSLPMVNFDSYDQFFAKIRDNLTDSGKFVFHISTKKWNEEYISKFEKTYRTTKTFPSGRNVTILAWAEKHSDSGYTKFFCFIDCETRESEYYQMTTNIIDEQFVQSMCHKHQLSISDVKTSFDGLPGEDDLVITLTKQRAAS</sequence>
<dbReference type="Gene3D" id="3.40.50.150">
    <property type="entry name" value="Vaccinia Virus protein VP39"/>
    <property type="match status" value="1"/>
</dbReference>
<dbReference type="Pfam" id="PF02353">
    <property type="entry name" value="CMAS"/>
    <property type="match status" value="1"/>
</dbReference>
<keyword evidence="1" id="KW-0808">Transferase</keyword>
<accession>A0ABT7ERW2</accession>
<dbReference type="EMBL" id="JASJUT010000012">
    <property type="protein sequence ID" value="MDK2597787.1"/>
    <property type="molecule type" value="Genomic_DNA"/>
</dbReference>
<dbReference type="GO" id="GO:0032259">
    <property type="term" value="P:methylation"/>
    <property type="evidence" value="ECO:0007669"/>
    <property type="project" value="UniProtKB-KW"/>
</dbReference>
<keyword evidence="2" id="KW-1185">Reference proteome</keyword>